<dbReference type="RefSeq" id="WP_036936878.1">
    <property type="nucleotide sequence ID" value="NZ_JQKC01000002.1"/>
</dbReference>
<feature type="chain" id="PRO_5038704067" description="Extracellular solute-binding protein family 1" evidence="1">
    <location>
        <begin position="27"/>
        <end position="436"/>
    </location>
</feature>
<evidence type="ECO:0008006" key="4">
    <source>
        <dbReference type="Google" id="ProtNLM"/>
    </source>
</evidence>
<dbReference type="PANTHER" id="PTHR43649">
    <property type="entry name" value="ARABINOSE-BINDING PROTEIN-RELATED"/>
    <property type="match status" value="1"/>
</dbReference>
<gene>
    <name evidence="2" type="ORF">Bccel_3765</name>
</gene>
<dbReference type="InterPro" id="IPR006059">
    <property type="entry name" value="SBP"/>
</dbReference>
<dbReference type="AlphaFoldDB" id="A0A0L6JRM2"/>
<dbReference type="Proteomes" id="UP000036923">
    <property type="component" value="Unassembled WGS sequence"/>
</dbReference>
<feature type="signal peptide" evidence="1">
    <location>
        <begin position="1"/>
        <end position="26"/>
    </location>
</feature>
<comment type="caution">
    <text evidence="2">The sequence shown here is derived from an EMBL/GenBank/DDBJ whole genome shotgun (WGS) entry which is preliminary data.</text>
</comment>
<evidence type="ECO:0000256" key="1">
    <source>
        <dbReference type="SAM" id="SignalP"/>
    </source>
</evidence>
<keyword evidence="1" id="KW-0732">Signal</keyword>
<dbReference type="Gene3D" id="3.40.190.10">
    <property type="entry name" value="Periplasmic binding protein-like II"/>
    <property type="match status" value="1"/>
</dbReference>
<dbReference type="PROSITE" id="PS51257">
    <property type="entry name" value="PROKAR_LIPOPROTEIN"/>
    <property type="match status" value="1"/>
</dbReference>
<dbReference type="PANTHER" id="PTHR43649:SF12">
    <property type="entry name" value="DIACETYLCHITOBIOSE BINDING PROTEIN DASA"/>
    <property type="match status" value="1"/>
</dbReference>
<reference evidence="3" key="1">
    <citation type="submission" date="2015-07" db="EMBL/GenBank/DDBJ databases">
        <title>Near-Complete Genome Sequence of the Cellulolytic Bacterium Bacteroides (Pseudobacteroides) cellulosolvens ATCC 35603.</title>
        <authorList>
            <person name="Dassa B."/>
            <person name="Utturkar S.M."/>
            <person name="Klingeman D.M."/>
            <person name="Hurt R.A."/>
            <person name="Keller M."/>
            <person name="Xu J."/>
            <person name="Reddy Y.H.K."/>
            <person name="Borovok I."/>
            <person name="Grinberg I.R."/>
            <person name="Lamed R."/>
            <person name="Zhivin O."/>
            <person name="Bayer E.A."/>
            <person name="Brown S.D."/>
        </authorList>
    </citation>
    <scope>NUCLEOTIDE SEQUENCE [LARGE SCALE GENOMIC DNA]</scope>
    <source>
        <strain evidence="3">DSM 2933</strain>
    </source>
</reference>
<dbReference type="Pfam" id="PF13416">
    <property type="entry name" value="SBP_bac_8"/>
    <property type="match status" value="1"/>
</dbReference>
<keyword evidence="3" id="KW-1185">Reference proteome</keyword>
<proteinExistence type="predicted"/>
<organism evidence="2 3">
    <name type="scientific">Pseudobacteroides cellulosolvens ATCC 35603 = DSM 2933</name>
    <dbReference type="NCBI Taxonomy" id="398512"/>
    <lineage>
        <taxon>Bacteria</taxon>
        <taxon>Bacillati</taxon>
        <taxon>Bacillota</taxon>
        <taxon>Clostridia</taxon>
        <taxon>Eubacteriales</taxon>
        <taxon>Oscillospiraceae</taxon>
        <taxon>Pseudobacteroides</taxon>
    </lineage>
</organism>
<evidence type="ECO:0000313" key="3">
    <source>
        <dbReference type="Proteomes" id="UP000036923"/>
    </source>
</evidence>
<dbReference type="STRING" id="398512.Bccel_3765"/>
<dbReference type="InterPro" id="IPR050490">
    <property type="entry name" value="Bact_solute-bd_prot1"/>
</dbReference>
<evidence type="ECO:0000313" key="2">
    <source>
        <dbReference type="EMBL" id="KNY28491.1"/>
    </source>
</evidence>
<protein>
    <recommendedName>
        <fullName evidence="4">Extracellular solute-binding protein family 1</fullName>
    </recommendedName>
</protein>
<sequence length="436" mass="50407" precursor="true">MSRIFCKISILSLCILLLTSCSYKNTAGPKSGENGNLNVGEGNDVVKSSKSNKLSIWGYDPAWVKFRAEMKKKFPNLELKFIDQNVDITNDFLDKAAAGNAPDVVMLKAEYRSIGKLHYMDVFDDLLNPPYNAKEIMGKFSKTQLCFALSPDGKKLNAIPMAQYPSVAYYRKDILEKYGFPSDPDELGKYMEDPDNWLNMAMELKKHDHWIAQWLTEPSDIYFRNKGFYDNNFNYIRKGPEVERILYASRVMRQFELASNIGVWEPSGQEAISSGKLAMIYMGSWGEKKLKEWAPKSKGLWRVTKLPFGANAFDGFHVLGIPKDSKNKEAAWEFIKMVIDNENKDIKEAYDKKNDYLGGQYSEKLYAELRKRLPTVYFTPLEIKFDGLWQTELQNYYGFNYEQLNDSEAVKFIEGRFDETFKRELNILKNYVKSQK</sequence>
<accession>A0A0L6JRM2</accession>
<dbReference type="eggNOG" id="COG1653">
    <property type="taxonomic scope" value="Bacteria"/>
</dbReference>
<name>A0A0L6JRM2_9FIRM</name>
<dbReference type="SUPFAM" id="SSF53850">
    <property type="entry name" value="Periplasmic binding protein-like II"/>
    <property type="match status" value="1"/>
</dbReference>
<dbReference type="OrthoDB" id="2823382at2"/>
<dbReference type="EMBL" id="LGTC01000001">
    <property type="protein sequence ID" value="KNY28491.1"/>
    <property type="molecule type" value="Genomic_DNA"/>
</dbReference>